<comment type="caution">
    <text evidence="1">The sequence shown here is derived from an EMBL/GenBank/DDBJ whole genome shotgun (WGS) entry which is preliminary data.</text>
</comment>
<dbReference type="AlphaFoldDB" id="A0A9X6NGI9"/>
<evidence type="ECO:0000313" key="1">
    <source>
        <dbReference type="EMBL" id="OWA52814.1"/>
    </source>
</evidence>
<accession>A0A9X6NGI9</accession>
<dbReference type="EMBL" id="MTYJ01000287">
    <property type="protein sequence ID" value="OWA52814.1"/>
    <property type="molecule type" value="Genomic_DNA"/>
</dbReference>
<sequence>MPNQNLRIIGMCQSDEDLGISEWRRFGCFWAEEIADVPEDDVSLFRLNHAADIMPLKRGSLYAAATSFSYYPSSSYLDDETTGDASCLSSAQEFYTHYQL</sequence>
<proteinExistence type="predicted"/>
<name>A0A9X6NGI9_HYPEX</name>
<gene>
    <name evidence="1" type="ORF">BV898_17257</name>
</gene>
<keyword evidence="2" id="KW-1185">Reference proteome</keyword>
<reference evidence="2" key="1">
    <citation type="submission" date="2017-01" db="EMBL/GenBank/DDBJ databases">
        <title>Comparative genomics of anhydrobiosis in the tardigrade Hypsibius dujardini.</title>
        <authorList>
            <person name="Yoshida Y."/>
            <person name="Koutsovoulos G."/>
            <person name="Laetsch D."/>
            <person name="Stevens L."/>
            <person name="Kumar S."/>
            <person name="Horikawa D."/>
            <person name="Ishino K."/>
            <person name="Komine S."/>
            <person name="Tomita M."/>
            <person name="Blaxter M."/>
            <person name="Arakawa K."/>
        </authorList>
    </citation>
    <scope>NUCLEOTIDE SEQUENCE [LARGE SCALE GENOMIC DNA]</scope>
    <source>
        <strain evidence="2">Z151</strain>
    </source>
</reference>
<organism evidence="1 2">
    <name type="scientific">Hypsibius exemplaris</name>
    <name type="common">Freshwater tardigrade</name>
    <dbReference type="NCBI Taxonomy" id="2072580"/>
    <lineage>
        <taxon>Eukaryota</taxon>
        <taxon>Metazoa</taxon>
        <taxon>Ecdysozoa</taxon>
        <taxon>Tardigrada</taxon>
        <taxon>Eutardigrada</taxon>
        <taxon>Parachela</taxon>
        <taxon>Hypsibioidea</taxon>
        <taxon>Hypsibiidae</taxon>
        <taxon>Hypsibius</taxon>
    </lineage>
</organism>
<dbReference type="Proteomes" id="UP000192578">
    <property type="component" value="Unassembled WGS sequence"/>
</dbReference>
<protein>
    <submittedName>
        <fullName evidence="1">Uncharacterized protein</fullName>
    </submittedName>
</protein>
<evidence type="ECO:0000313" key="2">
    <source>
        <dbReference type="Proteomes" id="UP000192578"/>
    </source>
</evidence>